<comment type="caution">
    <text evidence="1">The sequence shown here is derived from an EMBL/GenBank/DDBJ whole genome shotgun (WGS) entry which is preliminary data.</text>
</comment>
<dbReference type="RefSeq" id="WP_017039287.1">
    <property type="nucleotide sequence ID" value="NZ_AJYQ02000016.1"/>
</dbReference>
<evidence type="ECO:0000313" key="1">
    <source>
        <dbReference type="EMBL" id="OEE37558.1"/>
    </source>
</evidence>
<dbReference type="NCBIfam" id="TIGR01175">
    <property type="entry name" value="pilM"/>
    <property type="match status" value="1"/>
</dbReference>
<reference evidence="1 2" key="1">
    <citation type="journal article" date="2012" name="Science">
        <title>Ecological populations of bacteria act as socially cohesive units of antibiotic production and resistance.</title>
        <authorList>
            <person name="Cordero O.X."/>
            <person name="Wildschutte H."/>
            <person name="Kirkup B."/>
            <person name="Proehl S."/>
            <person name="Ngo L."/>
            <person name="Hussain F."/>
            <person name="Le Roux F."/>
            <person name="Mincer T."/>
            <person name="Polz M.F."/>
        </authorList>
    </citation>
    <scope>NUCLEOTIDE SEQUENCE [LARGE SCALE GENOMIC DNA]</scope>
    <source>
        <strain evidence="1 2">ZF-129</strain>
    </source>
</reference>
<name>A0A1E5BJB0_9VIBR</name>
<sequence>MGKPLITGIDIGHYSIKAVVLKPASDDYSIVSFKELPISGDVFSDNHTVNHQQIVNKLKELRKFLPIWSKRVAIAIPDNAVISKLLQIDSDLDERETEFAIYQGFSHQSPFPIEELRLDFVRVDNDSKTPTAAYQVYATKKEVVDSRYHSVKKAGFSPLVCDVQAHGLVSVWRQAAKKTAHPDWLLVDVGYTQTSLCMDFDNKAHFSKEIALGTQYMDQDPSSMGSLLEQKTDQFNQLMIDRIQRQIQMLLSVNGDSSVKGIWLSGGGATTPMLVEEIQRRLCIECQVLNPLALLGRSRTRKPHHYSDLHGFNTAVGIAMRGHDWLEVQHAL</sequence>
<dbReference type="AlphaFoldDB" id="A0A1E5BJB0"/>
<dbReference type="Proteomes" id="UP000094741">
    <property type="component" value="Unassembled WGS sequence"/>
</dbReference>
<dbReference type="PANTHER" id="PTHR32432:SF3">
    <property type="entry name" value="ETHANOLAMINE UTILIZATION PROTEIN EUTJ"/>
    <property type="match status" value="1"/>
</dbReference>
<organism evidence="1 2">
    <name type="scientific">Vibrio genomosp. F10 str. ZF-129</name>
    <dbReference type="NCBI Taxonomy" id="1187848"/>
    <lineage>
        <taxon>Bacteria</taxon>
        <taxon>Pseudomonadati</taxon>
        <taxon>Pseudomonadota</taxon>
        <taxon>Gammaproteobacteria</taxon>
        <taxon>Vibrionales</taxon>
        <taxon>Vibrionaceae</taxon>
        <taxon>Vibrio</taxon>
    </lineage>
</organism>
<dbReference type="CDD" id="cd24049">
    <property type="entry name" value="ASKHA_NBD_PilM"/>
    <property type="match status" value="1"/>
</dbReference>
<dbReference type="InterPro" id="IPR050696">
    <property type="entry name" value="FtsA/MreB"/>
</dbReference>
<protein>
    <submittedName>
        <fullName evidence="1">Pilus assembly protein PilM</fullName>
    </submittedName>
</protein>
<dbReference type="EMBL" id="AJYQ02000016">
    <property type="protein sequence ID" value="OEE37558.1"/>
    <property type="molecule type" value="Genomic_DNA"/>
</dbReference>
<dbReference type="PANTHER" id="PTHR32432">
    <property type="entry name" value="CELL DIVISION PROTEIN FTSA-RELATED"/>
    <property type="match status" value="1"/>
</dbReference>
<accession>A0A1E5BJB0</accession>
<gene>
    <name evidence="1" type="ORF">A1QO_03465</name>
</gene>
<evidence type="ECO:0000313" key="2">
    <source>
        <dbReference type="Proteomes" id="UP000094741"/>
    </source>
</evidence>
<dbReference type="OrthoDB" id="9773403at2"/>
<proteinExistence type="predicted"/>
<dbReference type="eggNOG" id="COG4972">
    <property type="taxonomic scope" value="Bacteria"/>
</dbReference>
<dbReference type="Gene3D" id="3.30.420.40">
    <property type="match status" value="2"/>
</dbReference>
<dbReference type="Pfam" id="PF11104">
    <property type="entry name" value="PilM_2"/>
    <property type="match status" value="2"/>
</dbReference>
<dbReference type="InterPro" id="IPR005883">
    <property type="entry name" value="PilM"/>
</dbReference>
<dbReference type="Gene3D" id="3.30.1490.300">
    <property type="match status" value="1"/>
</dbReference>
<dbReference type="STRING" id="1187848.A1QO_03465"/>
<dbReference type="SUPFAM" id="SSF53067">
    <property type="entry name" value="Actin-like ATPase domain"/>
    <property type="match status" value="1"/>
</dbReference>
<dbReference type="PIRSF" id="PIRSF019169">
    <property type="entry name" value="PilM"/>
    <property type="match status" value="1"/>
</dbReference>
<dbReference type="InterPro" id="IPR043129">
    <property type="entry name" value="ATPase_NBD"/>
</dbReference>